<dbReference type="GO" id="GO:0003723">
    <property type="term" value="F:RNA binding"/>
    <property type="evidence" value="ECO:0007669"/>
    <property type="project" value="UniProtKB-KW"/>
</dbReference>
<feature type="non-terminal residue" evidence="9">
    <location>
        <position position="396"/>
    </location>
</feature>
<name>A0AAE0Q201_9TELE</name>
<protein>
    <recommendedName>
        <fullName evidence="2">RNA-binding protein 48</fullName>
    </recommendedName>
</protein>
<feature type="compositionally biased region" description="Low complexity" evidence="8">
    <location>
        <begin position="163"/>
        <end position="178"/>
    </location>
</feature>
<evidence type="ECO:0000256" key="1">
    <source>
        <dbReference type="ARBA" id="ARBA00006938"/>
    </source>
</evidence>
<feature type="region of interest" description="Disordered" evidence="8">
    <location>
        <begin position="152"/>
        <end position="232"/>
    </location>
</feature>
<keyword evidence="10" id="KW-1185">Reference proteome</keyword>
<dbReference type="GO" id="GO:0006397">
    <property type="term" value="P:mRNA processing"/>
    <property type="evidence" value="ECO:0007669"/>
    <property type="project" value="UniProtKB-KW"/>
</dbReference>
<evidence type="ECO:0000256" key="3">
    <source>
        <dbReference type="ARBA" id="ARBA00022664"/>
    </source>
</evidence>
<dbReference type="Gene3D" id="3.30.70.330">
    <property type="match status" value="1"/>
</dbReference>
<dbReference type="CDD" id="cd12442">
    <property type="entry name" value="RRM_RBM48"/>
    <property type="match status" value="1"/>
</dbReference>
<evidence type="ECO:0000256" key="2">
    <source>
        <dbReference type="ARBA" id="ARBA00015189"/>
    </source>
</evidence>
<feature type="compositionally biased region" description="Polar residues" evidence="8">
    <location>
        <begin position="183"/>
        <end position="197"/>
    </location>
</feature>
<evidence type="ECO:0000256" key="7">
    <source>
        <dbReference type="ARBA" id="ARBA00035004"/>
    </source>
</evidence>
<dbReference type="PANTHER" id="PTHR20957:SF0">
    <property type="entry name" value="RNA-BINDING PROTEIN 48"/>
    <property type="match status" value="1"/>
</dbReference>
<dbReference type="GO" id="GO:0005681">
    <property type="term" value="C:spliceosomal complex"/>
    <property type="evidence" value="ECO:0007669"/>
    <property type="project" value="UniProtKB-KW"/>
</dbReference>
<comment type="function">
    <text evidence="7">As a component of the minor spliceosome, involved in the splicing of U12-type introns in pre-mRNAs.</text>
</comment>
<evidence type="ECO:0000313" key="10">
    <source>
        <dbReference type="Proteomes" id="UP001274896"/>
    </source>
</evidence>
<dbReference type="InterPro" id="IPR035979">
    <property type="entry name" value="RBD_domain_sf"/>
</dbReference>
<evidence type="ECO:0000313" key="9">
    <source>
        <dbReference type="EMBL" id="KAK3512005.1"/>
    </source>
</evidence>
<keyword evidence="4" id="KW-0747">Spliceosome</keyword>
<keyword evidence="6" id="KW-0508">mRNA splicing</keyword>
<dbReference type="FunFam" id="3.30.70.330:FF:000424">
    <property type="entry name" value="RNA-binding protein 48 isoform X4"/>
    <property type="match status" value="1"/>
</dbReference>
<dbReference type="InterPro" id="IPR034264">
    <property type="entry name" value="RBM48_RRM"/>
</dbReference>
<sequence length="396" mass="45017">EGSSVWDTPRVYKHHEQQKVCHTRPKYREGRRAKAVKVYTINLESRFLLVQGVPAIGVMTELVQLFALYGVIEEYRVLDEYPAEQFTEVYLIKFQKLTSARAAKRNTDEKSFYGGILHVCYAPEYETVEDIRKKLQDRRSYISRACNKSETECKKEPTGSKKPAASSAPAPAPALANAWGDGNSAQKETSNPKTSSGFPLLPLPPQEKAPQQCLSSRRFKSHSLQTGAPSEDKMGSLYHFIPASPELFKQTSNFPNSASAEKDERVRTQISKNPPSTAPRFIPRTTHFENRKRKMEDNMDLLGMSDKNAPLFGPKLPEQQRTDMEDASLNTTANVIRQTMAKVSCIIVLLKFHSLCRSYRDKNHQCHHRKASKKNLITFKQFVVQELHNLVVKLFQ</sequence>
<evidence type="ECO:0000256" key="4">
    <source>
        <dbReference type="ARBA" id="ARBA00022728"/>
    </source>
</evidence>
<dbReference type="InterPro" id="IPR012677">
    <property type="entry name" value="Nucleotide-bd_a/b_plait_sf"/>
</dbReference>
<keyword evidence="3" id="KW-0507">mRNA processing</keyword>
<dbReference type="GO" id="GO:0005654">
    <property type="term" value="C:nucleoplasm"/>
    <property type="evidence" value="ECO:0007669"/>
    <property type="project" value="TreeGrafter"/>
</dbReference>
<dbReference type="EMBL" id="JAUCMX010000024">
    <property type="protein sequence ID" value="KAK3512005.1"/>
    <property type="molecule type" value="Genomic_DNA"/>
</dbReference>
<dbReference type="InterPro" id="IPR039599">
    <property type="entry name" value="RBM48"/>
</dbReference>
<proteinExistence type="inferred from homology"/>
<dbReference type="SUPFAM" id="SSF54928">
    <property type="entry name" value="RNA-binding domain, RBD"/>
    <property type="match status" value="1"/>
</dbReference>
<dbReference type="PANTHER" id="PTHR20957">
    <property type="entry name" value="RNA-BINDING PROTEIN 48"/>
    <property type="match status" value="1"/>
</dbReference>
<feature type="region of interest" description="Disordered" evidence="8">
    <location>
        <begin position="253"/>
        <end position="282"/>
    </location>
</feature>
<comment type="caution">
    <text evidence="9">The sequence shown here is derived from an EMBL/GenBank/DDBJ whole genome shotgun (WGS) entry which is preliminary data.</text>
</comment>
<evidence type="ECO:0000256" key="8">
    <source>
        <dbReference type="SAM" id="MobiDB-lite"/>
    </source>
</evidence>
<gene>
    <name evidence="9" type="ORF">QTP70_027627</name>
</gene>
<dbReference type="GO" id="GO:0008380">
    <property type="term" value="P:RNA splicing"/>
    <property type="evidence" value="ECO:0007669"/>
    <property type="project" value="UniProtKB-KW"/>
</dbReference>
<dbReference type="AlphaFoldDB" id="A0AAE0Q201"/>
<accession>A0AAE0Q201</accession>
<evidence type="ECO:0000256" key="5">
    <source>
        <dbReference type="ARBA" id="ARBA00022884"/>
    </source>
</evidence>
<keyword evidence="5" id="KW-0694">RNA-binding</keyword>
<evidence type="ECO:0000256" key="6">
    <source>
        <dbReference type="ARBA" id="ARBA00023187"/>
    </source>
</evidence>
<organism evidence="9 10">
    <name type="scientific">Hemibagrus guttatus</name>
    <dbReference type="NCBI Taxonomy" id="175788"/>
    <lineage>
        <taxon>Eukaryota</taxon>
        <taxon>Metazoa</taxon>
        <taxon>Chordata</taxon>
        <taxon>Craniata</taxon>
        <taxon>Vertebrata</taxon>
        <taxon>Euteleostomi</taxon>
        <taxon>Actinopterygii</taxon>
        <taxon>Neopterygii</taxon>
        <taxon>Teleostei</taxon>
        <taxon>Ostariophysi</taxon>
        <taxon>Siluriformes</taxon>
        <taxon>Bagridae</taxon>
        <taxon>Hemibagrus</taxon>
    </lineage>
</organism>
<dbReference type="Proteomes" id="UP001274896">
    <property type="component" value="Unassembled WGS sequence"/>
</dbReference>
<reference evidence="9" key="1">
    <citation type="submission" date="2023-06" db="EMBL/GenBank/DDBJ databases">
        <title>Male Hemibagrus guttatus genome.</title>
        <authorList>
            <person name="Bian C."/>
        </authorList>
    </citation>
    <scope>NUCLEOTIDE SEQUENCE</scope>
    <source>
        <strain evidence="9">Male_cb2023</strain>
        <tissue evidence="9">Muscle</tissue>
    </source>
</reference>
<comment type="similarity">
    <text evidence="1">Belongs to the RBM48 family.</text>
</comment>